<evidence type="ECO:0000313" key="2">
    <source>
        <dbReference type="EMBL" id="MFC7289868.1"/>
    </source>
</evidence>
<evidence type="ECO:0000256" key="1">
    <source>
        <dbReference type="SAM" id="SignalP"/>
    </source>
</evidence>
<accession>A0ABW2IFG7</accession>
<feature type="signal peptide" evidence="1">
    <location>
        <begin position="1"/>
        <end position="21"/>
    </location>
</feature>
<name>A0ABW2IFG7_9BURK</name>
<evidence type="ECO:0000313" key="3">
    <source>
        <dbReference type="Proteomes" id="UP001596542"/>
    </source>
</evidence>
<keyword evidence="3" id="KW-1185">Reference proteome</keyword>
<protein>
    <recommendedName>
        <fullName evidence="4">Nickel/cobalt transporter regulator</fullName>
    </recommendedName>
</protein>
<gene>
    <name evidence="2" type="ORF">ACFQPC_17595</name>
</gene>
<dbReference type="EMBL" id="JBHTBU010000003">
    <property type="protein sequence ID" value="MFC7289868.1"/>
    <property type="molecule type" value="Genomic_DNA"/>
</dbReference>
<keyword evidence="1" id="KW-0732">Signal</keyword>
<comment type="caution">
    <text evidence="2">The sequence shown here is derived from an EMBL/GenBank/DDBJ whole genome shotgun (WGS) entry which is preliminary data.</text>
</comment>
<sequence>MRIQTFLLSCALALVTLTAQAFDRPFPDTVKRGVMTPANYPAIIIDEKTRTLSAGARIWNQDNMIEMPSALRGSEFAVNYTESDSGDIDRVWILTADEAKRTLPLVPLKPPVTKPAPLPTPVTATK</sequence>
<dbReference type="Proteomes" id="UP001596542">
    <property type="component" value="Unassembled WGS sequence"/>
</dbReference>
<reference evidence="3" key="1">
    <citation type="journal article" date="2019" name="Int. J. Syst. Evol. Microbiol.">
        <title>The Global Catalogue of Microorganisms (GCM) 10K type strain sequencing project: providing services to taxonomists for standard genome sequencing and annotation.</title>
        <authorList>
            <consortium name="The Broad Institute Genomics Platform"/>
            <consortium name="The Broad Institute Genome Sequencing Center for Infectious Disease"/>
            <person name="Wu L."/>
            <person name="Ma J."/>
        </authorList>
    </citation>
    <scope>NUCLEOTIDE SEQUENCE [LARGE SCALE GENOMIC DNA]</scope>
    <source>
        <strain evidence="3">KACC 12508</strain>
    </source>
</reference>
<dbReference type="RefSeq" id="WP_382273128.1">
    <property type="nucleotide sequence ID" value="NZ_JBHTBU010000003.1"/>
</dbReference>
<organism evidence="2 3">
    <name type="scientific">Herminiimonas glaciei</name>
    <dbReference type="NCBI Taxonomy" id="523788"/>
    <lineage>
        <taxon>Bacteria</taxon>
        <taxon>Pseudomonadati</taxon>
        <taxon>Pseudomonadota</taxon>
        <taxon>Betaproteobacteria</taxon>
        <taxon>Burkholderiales</taxon>
        <taxon>Oxalobacteraceae</taxon>
        <taxon>Herminiimonas</taxon>
    </lineage>
</organism>
<feature type="chain" id="PRO_5046950889" description="Nickel/cobalt transporter regulator" evidence="1">
    <location>
        <begin position="22"/>
        <end position="126"/>
    </location>
</feature>
<evidence type="ECO:0008006" key="4">
    <source>
        <dbReference type="Google" id="ProtNLM"/>
    </source>
</evidence>
<proteinExistence type="predicted"/>